<dbReference type="InterPro" id="IPR002937">
    <property type="entry name" value="Amino_oxidase"/>
</dbReference>
<dbReference type="OrthoDB" id="9769600at2"/>
<reference evidence="2 3" key="1">
    <citation type="submission" date="2019-06" db="EMBL/GenBank/DDBJ databases">
        <title>Persicimonas caeni gen. nov., sp. nov., a predatory bacterium isolated from solar saltern.</title>
        <authorList>
            <person name="Wang S."/>
        </authorList>
    </citation>
    <scope>NUCLEOTIDE SEQUENCE [LARGE SCALE GENOMIC DNA]</scope>
    <source>
        <strain evidence="2 3">YN101</strain>
    </source>
</reference>
<evidence type="ECO:0000259" key="1">
    <source>
        <dbReference type="Pfam" id="PF01593"/>
    </source>
</evidence>
<dbReference type="GO" id="GO:0050660">
    <property type="term" value="F:flavin adenine dinucleotide binding"/>
    <property type="evidence" value="ECO:0007669"/>
    <property type="project" value="TreeGrafter"/>
</dbReference>
<name>A0A4Y6PNT8_PERCE</name>
<accession>A0A5B8XZP5</accession>
<accession>A0A4Y6PNT8</accession>
<dbReference type="GO" id="GO:0016491">
    <property type="term" value="F:oxidoreductase activity"/>
    <property type="evidence" value="ECO:0007669"/>
    <property type="project" value="InterPro"/>
</dbReference>
<dbReference type="Gene3D" id="3.50.50.60">
    <property type="entry name" value="FAD/NAD(P)-binding domain"/>
    <property type="match status" value="1"/>
</dbReference>
<organism evidence="2 3">
    <name type="scientific">Persicimonas caeni</name>
    <dbReference type="NCBI Taxonomy" id="2292766"/>
    <lineage>
        <taxon>Bacteria</taxon>
        <taxon>Deltaproteobacteria</taxon>
        <taxon>Bradymonadales</taxon>
        <taxon>Bradymonadaceae</taxon>
        <taxon>Persicimonas</taxon>
    </lineage>
</organism>
<dbReference type="PANTHER" id="PTHR21197:SF0">
    <property type="entry name" value="UDP-GALACTOPYRANOSE MUTASE"/>
    <property type="match status" value="1"/>
</dbReference>
<dbReference type="GO" id="GO:0008767">
    <property type="term" value="F:UDP-galactopyranose mutase activity"/>
    <property type="evidence" value="ECO:0007669"/>
    <property type="project" value="TreeGrafter"/>
</dbReference>
<dbReference type="SUPFAM" id="SSF51971">
    <property type="entry name" value="Nucleotide-binding domain"/>
    <property type="match status" value="1"/>
</dbReference>
<dbReference type="Pfam" id="PF01593">
    <property type="entry name" value="Amino_oxidase"/>
    <property type="match status" value="1"/>
</dbReference>
<feature type="domain" description="Amine oxidase" evidence="1">
    <location>
        <begin position="25"/>
        <end position="359"/>
    </location>
</feature>
<dbReference type="RefSeq" id="WP_141196460.1">
    <property type="nucleotide sequence ID" value="NZ_CP041186.1"/>
</dbReference>
<dbReference type="EMBL" id="CP041186">
    <property type="protein sequence ID" value="QDG49964.1"/>
    <property type="molecule type" value="Genomic_DNA"/>
</dbReference>
<evidence type="ECO:0000313" key="2">
    <source>
        <dbReference type="EMBL" id="QDG49964.1"/>
    </source>
</evidence>
<proteinExistence type="predicted"/>
<protein>
    <submittedName>
        <fullName evidence="2">LPS biosynthesis protein</fullName>
    </submittedName>
</protein>
<dbReference type="AlphaFoldDB" id="A0A4Y6PNT8"/>
<dbReference type="InterPro" id="IPR036188">
    <property type="entry name" value="FAD/NAD-bd_sf"/>
</dbReference>
<dbReference type="GO" id="GO:0005829">
    <property type="term" value="C:cytosol"/>
    <property type="evidence" value="ECO:0007669"/>
    <property type="project" value="TreeGrafter"/>
</dbReference>
<dbReference type="Proteomes" id="UP000315995">
    <property type="component" value="Chromosome"/>
</dbReference>
<dbReference type="PANTHER" id="PTHR21197">
    <property type="entry name" value="UDP-GALACTOPYRANOSE MUTASE"/>
    <property type="match status" value="1"/>
</dbReference>
<gene>
    <name evidence="2" type="ORF">FIV42_04180</name>
</gene>
<sequence>MQKTKYLIIGAGMSGLAFANFVDSDDYLVLEREPEIGGWCKTIKKKGFVWDFSGHFFHFKRPEIEKYLRDRMPADEVTTVVKNSKIIYKDALVDFPFQKNIHQLPQEDFIECLYDLYFRDEVKDEFDQDSFKGMLYEKFGKGISEKFLVPYNEKLYACDLEELDRNAMGRFFPYADLEDIIRNMRRPDNVSYNATFTYPKNGAIMYVNALASEVPDEKILLEQDLTNIDLQRKVATTSSGDEIEFEYVVSSAPFDKLLQIAELEHDPSVFTYNKVLCFNLGFDKKGPEGIHWIYLPEKKYSFYRVGFYDNILGTDRMSMYVELGFEKDAEVDRQAMKAQVLEDLKTAGIVEDHELVADHSVVLDPAYVHITQDSRAEFDRLSSILELRGVHSIGRYGGWTYCSIEDNIVEARELAEKFNAL</sequence>
<evidence type="ECO:0000313" key="3">
    <source>
        <dbReference type="Proteomes" id="UP000315995"/>
    </source>
</evidence>
<keyword evidence="3" id="KW-1185">Reference proteome</keyword>